<dbReference type="Proteomes" id="UP000198832">
    <property type="component" value="Unassembled WGS sequence"/>
</dbReference>
<feature type="transmembrane region" description="Helical" evidence="1">
    <location>
        <begin position="90"/>
        <end position="108"/>
    </location>
</feature>
<feature type="transmembrane region" description="Helical" evidence="1">
    <location>
        <begin position="59"/>
        <end position="78"/>
    </location>
</feature>
<gene>
    <name evidence="2" type="ORF">SAMN04487968_11115</name>
</gene>
<evidence type="ECO:0000256" key="1">
    <source>
        <dbReference type="SAM" id="Phobius"/>
    </source>
</evidence>
<evidence type="ECO:0000313" key="3">
    <source>
        <dbReference type="Proteomes" id="UP000198832"/>
    </source>
</evidence>
<evidence type="ECO:0008006" key="4">
    <source>
        <dbReference type="Google" id="ProtNLM"/>
    </source>
</evidence>
<keyword evidence="3" id="KW-1185">Reference proteome</keyword>
<proteinExistence type="predicted"/>
<protein>
    <recommendedName>
        <fullName evidence="4">DUF4383 domain-containing protein</fullName>
    </recommendedName>
</protein>
<organism evidence="2 3">
    <name type="scientific">Nocardioides terrae</name>
    <dbReference type="NCBI Taxonomy" id="574651"/>
    <lineage>
        <taxon>Bacteria</taxon>
        <taxon>Bacillati</taxon>
        <taxon>Actinomycetota</taxon>
        <taxon>Actinomycetes</taxon>
        <taxon>Propionibacteriales</taxon>
        <taxon>Nocardioidaceae</taxon>
        <taxon>Nocardioides</taxon>
    </lineage>
</organism>
<keyword evidence="1" id="KW-0812">Transmembrane</keyword>
<name>A0A1I1M1M2_9ACTN</name>
<dbReference type="AlphaFoldDB" id="A0A1I1M1M2"/>
<accession>A0A1I1M1M2</accession>
<feature type="transmembrane region" description="Helical" evidence="1">
    <location>
        <begin position="21"/>
        <end position="39"/>
    </location>
</feature>
<sequence length="159" mass="16740">MANERTTRSMTDTPIQTAATVVAAVFLLVGVLGFIPGITSHYGDMTFAGHDSDAKLLGIFQVSILHNIVHLLFGIAGLAMARTWSGARGYLIGGGVIYLVLFLYGVIIDRGTGANFVPVNSADNWLHLLLGVGMIALGFVLGRDTVARSRTADGGATHL</sequence>
<dbReference type="STRING" id="574651.SAMN04487968_11115"/>
<feature type="transmembrane region" description="Helical" evidence="1">
    <location>
        <begin position="124"/>
        <end position="142"/>
    </location>
</feature>
<dbReference type="Pfam" id="PF14325">
    <property type="entry name" value="DUF4383"/>
    <property type="match status" value="1"/>
</dbReference>
<evidence type="ECO:0000313" key="2">
    <source>
        <dbReference type="EMBL" id="SFC76503.1"/>
    </source>
</evidence>
<keyword evidence="1" id="KW-1133">Transmembrane helix</keyword>
<dbReference type="EMBL" id="FOLB01000011">
    <property type="protein sequence ID" value="SFC76503.1"/>
    <property type="molecule type" value="Genomic_DNA"/>
</dbReference>
<keyword evidence="1" id="KW-0472">Membrane</keyword>
<reference evidence="2 3" key="1">
    <citation type="submission" date="2016-10" db="EMBL/GenBank/DDBJ databases">
        <authorList>
            <person name="de Groot N.N."/>
        </authorList>
    </citation>
    <scope>NUCLEOTIDE SEQUENCE [LARGE SCALE GENOMIC DNA]</scope>
    <source>
        <strain evidence="2 3">CGMCC 1.7056</strain>
    </source>
</reference>
<dbReference type="RefSeq" id="WP_245750342.1">
    <property type="nucleotide sequence ID" value="NZ_FOLB01000011.1"/>
</dbReference>